<dbReference type="InterPro" id="IPR002347">
    <property type="entry name" value="SDR_fam"/>
</dbReference>
<sequence length="265" mass="28576">MTAKVALVTASSAGLGAATVKALAPYFRVVVNYNSRAEKAQEVITQASAIKPLTYSDTDSDKQQQPRFHAIKADISSRSEIQRLVAETVDVMGRLDVVVSNAGWTRLTNFFDIDQQVNEDDWDKCFNLNVKAHLWLLYAAKDHLEKAADEEGGIGGAFVTVASLAGVRPSGSSLPYSVTKAAEIHLTKGLAIICGRKIRCNSVSPGLMMTEWGNKFPEAKDKATTEKSALKSTASPEDVAEQIRTLVLSKSITGQNIVMDCGIAI</sequence>
<keyword evidence="3" id="KW-0560">Oxidoreductase</keyword>
<keyword evidence="2" id="KW-0521">NADP</keyword>
<dbReference type="AlphaFoldDB" id="A0AAV9QCM3"/>
<keyword evidence="6" id="KW-1185">Reference proteome</keyword>
<gene>
    <name evidence="5" type="ORF">LTR25_002677</name>
</gene>
<dbReference type="CDD" id="cd05233">
    <property type="entry name" value="SDR_c"/>
    <property type="match status" value="1"/>
</dbReference>
<evidence type="ECO:0000256" key="3">
    <source>
        <dbReference type="ARBA" id="ARBA00023002"/>
    </source>
</evidence>
<evidence type="ECO:0000256" key="1">
    <source>
        <dbReference type="ARBA" id="ARBA00006484"/>
    </source>
</evidence>
<reference evidence="5 6" key="1">
    <citation type="submission" date="2023-06" db="EMBL/GenBank/DDBJ databases">
        <title>Black Yeasts Isolated from many extreme environments.</title>
        <authorList>
            <person name="Coleine C."/>
            <person name="Stajich J.E."/>
            <person name="Selbmann L."/>
        </authorList>
    </citation>
    <scope>NUCLEOTIDE SEQUENCE [LARGE SCALE GENOMIC DNA]</scope>
    <source>
        <strain evidence="5 6">CCFEE 5887</strain>
    </source>
</reference>
<evidence type="ECO:0000313" key="6">
    <source>
        <dbReference type="Proteomes" id="UP001345827"/>
    </source>
</evidence>
<dbReference type="EMBL" id="JAXLQG010000004">
    <property type="protein sequence ID" value="KAK5540900.1"/>
    <property type="molecule type" value="Genomic_DNA"/>
</dbReference>
<protein>
    <recommendedName>
        <fullName evidence="7">Granaticin polyketide synthase ketoacyl reductase 2</fullName>
    </recommendedName>
</protein>
<dbReference type="PANTHER" id="PTHR43618:SF13">
    <property type="entry name" value="CHAIN DEHYDROGENASE, PUTATIVE (AFU_ORTHOLOGUE AFUA_1G17650)-RELATED"/>
    <property type="match status" value="1"/>
</dbReference>
<comment type="similarity">
    <text evidence="1 4">Belongs to the short-chain dehydrogenases/reductases (SDR) family.</text>
</comment>
<accession>A0AAV9QCM3</accession>
<comment type="caution">
    <text evidence="5">The sequence shown here is derived from an EMBL/GenBank/DDBJ whole genome shotgun (WGS) entry which is preliminary data.</text>
</comment>
<dbReference type="Pfam" id="PF00106">
    <property type="entry name" value="adh_short"/>
    <property type="match status" value="1"/>
</dbReference>
<evidence type="ECO:0000313" key="5">
    <source>
        <dbReference type="EMBL" id="KAK5540900.1"/>
    </source>
</evidence>
<dbReference type="PRINTS" id="PR00081">
    <property type="entry name" value="GDHRDH"/>
</dbReference>
<dbReference type="GO" id="GO:0016491">
    <property type="term" value="F:oxidoreductase activity"/>
    <property type="evidence" value="ECO:0007669"/>
    <property type="project" value="UniProtKB-KW"/>
</dbReference>
<dbReference type="InterPro" id="IPR052178">
    <property type="entry name" value="Sec_Metab_Biosynth_SDR"/>
</dbReference>
<dbReference type="Gene3D" id="3.40.50.720">
    <property type="entry name" value="NAD(P)-binding Rossmann-like Domain"/>
    <property type="match status" value="1"/>
</dbReference>
<organism evidence="5 6">
    <name type="scientific">Vermiconidia calcicola</name>
    <dbReference type="NCBI Taxonomy" id="1690605"/>
    <lineage>
        <taxon>Eukaryota</taxon>
        <taxon>Fungi</taxon>
        <taxon>Dikarya</taxon>
        <taxon>Ascomycota</taxon>
        <taxon>Pezizomycotina</taxon>
        <taxon>Dothideomycetes</taxon>
        <taxon>Dothideomycetidae</taxon>
        <taxon>Mycosphaerellales</taxon>
        <taxon>Extremaceae</taxon>
        <taxon>Vermiconidia</taxon>
    </lineage>
</organism>
<dbReference type="PRINTS" id="PR00080">
    <property type="entry name" value="SDRFAMILY"/>
</dbReference>
<dbReference type="Proteomes" id="UP001345827">
    <property type="component" value="Unassembled WGS sequence"/>
</dbReference>
<name>A0AAV9QCM3_9PEZI</name>
<dbReference type="InterPro" id="IPR036291">
    <property type="entry name" value="NAD(P)-bd_dom_sf"/>
</dbReference>
<dbReference type="SUPFAM" id="SSF51735">
    <property type="entry name" value="NAD(P)-binding Rossmann-fold domains"/>
    <property type="match status" value="1"/>
</dbReference>
<evidence type="ECO:0000256" key="4">
    <source>
        <dbReference type="RuleBase" id="RU000363"/>
    </source>
</evidence>
<evidence type="ECO:0000256" key="2">
    <source>
        <dbReference type="ARBA" id="ARBA00022857"/>
    </source>
</evidence>
<evidence type="ECO:0008006" key="7">
    <source>
        <dbReference type="Google" id="ProtNLM"/>
    </source>
</evidence>
<dbReference type="PANTHER" id="PTHR43618">
    <property type="entry name" value="7-ALPHA-HYDROXYSTEROID DEHYDROGENASE"/>
    <property type="match status" value="1"/>
</dbReference>
<proteinExistence type="inferred from homology"/>